<organism evidence="1 2">
    <name type="scientific">Brevibacterium sediminis</name>
    <dbReference type="NCBI Taxonomy" id="1857024"/>
    <lineage>
        <taxon>Bacteria</taxon>
        <taxon>Bacillati</taxon>
        <taxon>Actinomycetota</taxon>
        <taxon>Actinomycetes</taxon>
        <taxon>Micrococcales</taxon>
        <taxon>Brevibacteriaceae</taxon>
        <taxon>Brevibacterium</taxon>
    </lineage>
</organism>
<evidence type="ECO:0000313" key="1">
    <source>
        <dbReference type="EMBL" id="GGC43697.1"/>
    </source>
</evidence>
<name>A0ABQ1MN23_9MICO</name>
<comment type="caution">
    <text evidence="1">The sequence shown here is derived from an EMBL/GenBank/DDBJ whole genome shotgun (WGS) entry which is preliminary data.</text>
</comment>
<dbReference type="Proteomes" id="UP000632322">
    <property type="component" value="Unassembled WGS sequence"/>
</dbReference>
<reference evidence="2" key="1">
    <citation type="journal article" date="2019" name="Int. J. Syst. Evol. Microbiol.">
        <title>The Global Catalogue of Microorganisms (GCM) 10K type strain sequencing project: providing services to taxonomists for standard genome sequencing and annotation.</title>
        <authorList>
            <consortium name="The Broad Institute Genomics Platform"/>
            <consortium name="The Broad Institute Genome Sequencing Center for Infectious Disease"/>
            <person name="Wu L."/>
            <person name="Ma J."/>
        </authorList>
    </citation>
    <scope>NUCLEOTIDE SEQUENCE [LARGE SCALE GENOMIC DNA]</scope>
    <source>
        <strain evidence="2">CGMCC 1.15472</strain>
    </source>
</reference>
<keyword evidence="2" id="KW-1185">Reference proteome</keyword>
<accession>A0ABQ1MN23</accession>
<gene>
    <name evidence="1" type="ORF">GCM10010974_27590</name>
</gene>
<evidence type="ECO:0000313" key="2">
    <source>
        <dbReference type="Proteomes" id="UP000632322"/>
    </source>
</evidence>
<protein>
    <submittedName>
        <fullName evidence="1">Uncharacterized protein</fullName>
    </submittedName>
</protein>
<proteinExistence type="predicted"/>
<sequence length="87" mass="9381">MFLATVGIDFLPLNHGTGVHSQPRQGRPHAWGLDRAFSLVPKSTRAAVRFLTLGCRNNLAEAALTDGFACTESSDEVLAVRFAEAPK</sequence>
<dbReference type="EMBL" id="BMJG01000011">
    <property type="protein sequence ID" value="GGC43697.1"/>
    <property type="molecule type" value="Genomic_DNA"/>
</dbReference>